<dbReference type="CDD" id="cd09917">
    <property type="entry name" value="F-box_SF"/>
    <property type="match status" value="1"/>
</dbReference>
<dbReference type="InterPro" id="IPR001810">
    <property type="entry name" value="F-box_dom"/>
</dbReference>
<evidence type="ECO:0000259" key="1">
    <source>
        <dbReference type="Pfam" id="PF00646"/>
    </source>
</evidence>
<name>A0ABR1RJ09_9PEZI</name>
<gene>
    <name evidence="2" type="ORF">PG991_009512</name>
</gene>
<dbReference type="Pfam" id="PF00646">
    <property type="entry name" value="F-box"/>
    <property type="match status" value="1"/>
</dbReference>
<accession>A0ABR1RJ09</accession>
<organism evidence="2 3">
    <name type="scientific">Apiospora marii</name>
    <dbReference type="NCBI Taxonomy" id="335849"/>
    <lineage>
        <taxon>Eukaryota</taxon>
        <taxon>Fungi</taxon>
        <taxon>Dikarya</taxon>
        <taxon>Ascomycota</taxon>
        <taxon>Pezizomycotina</taxon>
        <taxon>Sordariomycetes</taxon>
        <taxon>Xylariomycetidae</taxon>
        <taxon>Amphisphaeriales</taxon>
        <taxon>Apiosporaceae</taxon>
        <taxon>Apiospora</taxon>
    </lineage>
</organism>
<sequence>MQPHAELARLPPELHDLVLSNLSNRERKRLRLTCSRLRDKTPLHITRVFLSANERNVDVLRAIADHDIYRTQVTELIWDDAILPAHGDSPGDVEDNEEYDPQYDPEDFFQRYGLTDPEASPISYVRGCELNLSAISGRQLDYIDHPSHYSTSPPQHRDRDRQAEEQLPLPVSYAYYQGLLIQQDRVLATQSDVAALAYGLARFPALRRITVTAAAHGLLYEPLYPTPMIRAFPWGFNYPLPRGWPTGRHAVSTPARAPPWDDAHKARWRGVSVVLHALAARDDHGVSELVVEAHGLPTGLNWRLFDDPACEEYRDLAALVRRPGFRRLDLGLLVAWEQWGAERPPFRGGDLRRLLEGAGRLEHVQIATDLTPNQDFGTGLDDDLAPPDEDGLRLRDLCPVERWPRLRHLGLNGFHLFQGDLMALLAALALSLRNVDLSNLRFYGDGSYRSLLCDMRERLGWRDRPAHERPKVIISVGNQEGLYTGIERVIRVEGEVGSFLYDDGPNPFGSELERAPNKIREGFGVERDEFDPTFEKPWGGWK</sequence>
<feature type="domain" description="F-box" evidence="1">
    <location>
        <begin position="8"/>
        <end position="39"/>
    </location>
</feature>
<evidence type="ECO:0000313" key="2">
    <source>
        <dbReference type="EMBL" id="KAK8013241.1"/>
    </source>
</evidence>
<evidence type="ECO:0000313" key="3">
    <source>
        <dbReference type="Proteomes" id="UP001396898"/>
    </source>
</evidence>
<comment type="caution">
    <text evidence="2">The sequence shown here is derived from an EMBL/GenBank/DDBJ whole genome shotgun (WGS) entry which is preliminary data.</text>
</comment>
<protein>
    <recommendedName>
        <fullName evidence="1">F-box domain-containing protein</fullName>
    </recommendedName>
</protein>
<reference evidence="2 3" key="1">
    <citation type="submission" date="2023-01" db="EMBL/GenBank/DDBJ databases">
        <title>Analysis of 21 Apiospora genomes using comparative genomics revels a genus with tremendous synthesis potential of carbohydrate active enzymes and secondary metabolites.</title>
        <authorList>
            <person name="Sorensen T."/>
        </authorList>
    </citation>
    <scope>NUCLEOTIDE SEQUENCE [LARGE SCALE GENOMIC DNA]</scope>
    <source>
        <strain evidence="2 3">CBS 20057</strain>
    </source>
</reference>
<proteinExistence type="predicted"/>
<dbReference type="InterPro" id="IPR036047">
    <property type="entry name" value="F-box-like_dom_sf"/>
</dbReference>
<dbReference type="Proteomes" id="UP001396898">
    <property type="component" value="Unassembled WGS sequence"/>
</dbReference>
<dbReference type="SUPFAM" id="SSF81383">
    <property type="entry name" value="F-box domain"/>
    <property type="match status" value="1"/>
</dbReference>
<dbReference type="EMBL" id="JAQQWI010000014">
    <property type="protein sequence ID" value="KAK8013241.1"/>
    <property type="molecule type" value="Genomic_DNA"/>
</dbReference>
<keyword evidence="3" id="KW-1185">Reference proteome</keyword>